<evidence type="ECO:0000256" key="6">
    <source>
        <dbReference type="ARBA" id="ARBA00022989"/>
    </source>
</evidence>
<dbReference type="PANTHER" id="PTHR35851">
    <property type="entry name" value="CELL DIVISION PROTEIN FTSQ"/>
    <property type="match status" value="1"/>
</dbReference>
<dbReference type="InterPro" id="IPR013685">
    <property type="entry name" value="POTRA_FtsQ_type"/>
</dbReference>
<dbReference type="Pfam" id="PF03799">
    <property type="entry name" value="FtsQ_DivIB_C"/>
    <property type="match status" value="1"/>
</dbReference>
<dbReference type="Proteomes" id="UP001431963">
    <property type="component" value="Unassembled WGS sequence"/>
</dbReference>
<feature type="transmembrane region" description="Helical" evidence="9">
    <location>
        <begin position="50"/>
        <end position="72"/>
    </location>
</feature>
<dbReference type="InterPro" id="IPR045335">
    <property type="entry name" value="FtsQ_C_sf"/>
</dbReference>
<comment type="caution">
    <text evidence="11">The sequence shown here is derived from an EMBL/GenBank/DDBJ whole genome shotgun (WGS) entry which is preliminary data.</text>
</comment>
<evidence type="ECO:0000256" key="8">
    <source>
        <dbReference type="ARBA" id="ARBA00023306"/>
    </source>
</evidence>
<comment type="function">
    <text evidence="9">Essential cell division protein.</text>
</comment>
<keyword evidence="5 9" id="KW-0812">Transmembrane</keyword>
<comment type="subcellular location">
    <subcellularLocation>
        <location evidence="9">Cell inner membrane</location>
        <topology evidence="9">Single-pass type II membrane protein</topology>
    </subcellularLocation>
    <subcellularLocation>
        <location evidence="1">Membrane</location>
    </subcellularLocation>
    <text evidence="9">Localizes to the division septum.</text>
</comment>
<gene>
    <name evidence="9" type="primary">ftsQ</name>
    <name evidence="11" type="ORF">V6590_14815</name>
</gene>
<evidence type="ECO:0000313" key="12">
    <source>
        <dbReference type="Proteomes" id="UP001431963"/>
    </source>
</evidence>
<keyword evidence="4 9" id="KW-0132">Cell division</keyword>
<comment type="similarity">
    <text evidence="9">Belongs to the FtsQ/DivIB family. FtsQ subfamily.</text>
</comment>
<keyword evidence="2 9" id="KW-1003">Cell membrane</keyword>
<dbReference type="GO" id="GO:0051301">
    <property type="term" value="P:cell division"/>
    <property type="evidence" value="ECO:0007669"/>
    <property type="project" value="UniProtKB-KW"/>
</dbReference>
<dbReference type="RefSeq" id="WP_335424458.1">
    <property type="nucleotide sequence ID" value="NZ_JBALHR010000010.1"/>
</dbReference>
<dbReference type="Pfam" id="PF08478">
    <property type="entry name" value="POTRA_1"/>
    <property type="match status" value="1"/>
</dbReference>
<dbReference type="InterPro" id="IPR034746">
    <property type="entry name" value="POTRA"/>
</dbReference>
<dbReference type="Gene3D" id="3.40.50.11690">
    <property type="entry name" value="Cell division protein FtsQ/DivIB"/>
    <property type="match status" value="1"/>
</dbReference>
<evidence type="ECO:0000256" key="9">
    <source>
        <dbReference type="HAMAP-Rule" id="MF_00911"/>
    </source>
</evidence>
<keyword evidence="7 9" id="KW-0472">Membrane</keyword>
<evidence type="ECO:0000256" key="2">
    <source>
        <dbReference type="ARBA" id="ARBA00022475"/>
    </source>
</evidence>
<keyword evidence="6 9" id="KW-1133">Transmembrane helix</keyword>
<dbReference type="PANTHER" id="PTHR35851:SF1">
    <property type="entry name" value="CELL DIVISION PROTEIN FTSQ"/>
    <property type="match status" value="1"/>
</dbReference>
<evidence type="ECO:0000256" key="7">
    <source>
        <dbReference type="ARBA" id="ARBA00023136"/>
    </source>
</evidence>
<evidence type="ECO:0000256" key="3">
    <source>
        <dbReference type="ARBA" id="ARBA00022519"/>
    </source>
</evidence>
<proteinExistence type="inferred from homology"/>
<name>A0ABU8BXK5_9RHOB</name>
<evidence type="ECO:0000256" key="4">
    <source>
        <dbReference type="ARBA" id="ARBA00022618"/>
    </source>
</evidence>
<dbReference type="InterPro" id="IPR005548">
    <property type="entry name" value="Cell_div_FtsQ/DivIB_C"/>
</dbReference>
<sequence>MRPLTADRRFADTAPAAPRATVRVGQGPARRDPAPTRMAYRMQRLWLTPLFRIAMRVGVPVLLISGAVALWLGDDARRAAVIAKVEELRTAVEQRPEFMVSVLQITGASPALDTAIRDLLAIRLPQSSFDLDLEAARARISALDAVASVSVQVKSGGVLAVGITERQPALIWRKGDELDLLDATGRRVAQILTRADRPDLPVVTGEGASLAAAEALQIVAAAGPLTPRLRGLVRVGERRWDLVLDRDQRILLPAAAPVRALERLLAFDKAEDLLNRDILTVDLRHPTRPTLRLAPFALKEMRRALGIETVENDL</sequence>
<dbReference type="PROSITE" id="PS51779">
    <property type="entry name" value="POTRA"/>
    <property type="match status" value="1"/>
</dbReference>
<evidence type="ECO:0000313" key="11">
    <source>
        <dbReference type="EMBL" id="MEH7829425.1"/>
    </source>
</evidence>
<evidence type="ECO:0000256" key="5">
    <source>
        <dbReference type="ARBA" id="ARBA00022692"/>
    </source>
</evidence>
<dbReference type="InterPro" id="IPR026579">
    <property type="entry name" value="FtsQ"/>
</dbReference>
<keyword evidence="12" id="KW-1185">Reference proteome</keyword>
<keyword evidence="3 9" id="KW-0997">Cell inner membrane</keyword>
<evidence type="ECO:0000256" key="1">
    <source>
        <dbReference type="ARBA" id="ARBA00004370"/>
    </source>
</evidence>
<feature type="domain" description="POTRA" evidence="10">
    <location>
        <begin position="98"/>
        <end position="166"/>
    </location>
</feature>
<protein>
    <recommendedName>
        <fullName evidence="9">Cell division protein FtsQ</fullName>
    </recommendedName>
</protein>
<organism evidence="11 12">
    <name type="scientific">Gemmobacter denitrificans</name>
    <dbReference type="NCBI Taxonomy" id="3123040"/>
    <lineage>
        <taxon>Bacteria</taxon>
        <taxon>Pseudomonadati</taxon>
        <taxon>Pseudomonadota</taxon>
        <taxon>Alphaproteobacteria</taxon>
        <taxon>Rhodobacterales</taxon>
        <taxon>Paracoccaceae</taxon>
        <taxon>Gemmobacter</taxon>
    </lineage>
</organism>
<evidence type="ECO:0000259" key="10">
    <source>
        <dbReference type="PROSITE" id="PS51779"/>
    </source>
</evidence>
<reference evidence="11" key="1">
    <citation type="submission" date="2024-02" db="EMBL/GenBank/DDBJ databases">
        <title>Genome sequences of strain Gemmobacter sp. JM10B15.</title>
        <authorList>
            <person name="Zhang M."/>
        </authorList>
    </citation>
    <scope>NUCLEOTIDE SEQUENCE</scope>
    <source>
        <strain evidence="11">JM10B15</strain>
    </source>
</reference>
<accession>A0ABU8BXK5</accession>
<dbReference type="HAMAP" id="MF_00911">
    <property type="entry name" value="FtsQ_subfam"/>
    <property type="match status" value="1"/>
</dbReference>
<dbReference type="EMBL" id="JBALHR010000010">
    <property type="protein sequence ID" value="MEH7829425.1"/>
    <property type="molecule type" value="Genomic_DNA"/>
</dbReference>
<keyword evidence="8 9" id="KW-0131">Cell cycle</keyword>